<keyword evidence="2" id="KW-1185">Reference proteome</keyword>
<dbReference type="EMBL" id="CP018477">
    <property type="protein sequence ID" value="ASV75830.1"/>
    <property type="molecule type" value="Genomic_DNA"/>
</dbReference>
<gene>
    <name evidence="1" type="ORF">THTE_3228</name>
</gene>
<dbReference type="KEGG" id="ttf:THTE_3228"/>
<proteinExistence type="predicted"/>
<sequence>MNCPYVEALGPHSSKRKLTITPKDRRVLGDTLASQMTVVAL</sequence>
<evidence type="ECO:0000313" key="1">
    <source>
        <dbReference type="EMBL" id="ASV75830.1"/>
    </source>
</evidence>
<dbReference type="Proteomes" id="UP000215086">
    <property type="component" value="Chromosome"/>
</dbReference>
<accession>A0A286RIN9</accession>
<dbReference type="AlphaFoldDB" id="A0A286RIN9"/>
<name>A0A286RIN9_9BACT</name>
<organism evidence="1 2">
    <name type="scientific">Thermogutta terrifontis</name>
    <dbReference type="NCBI Taxonomy" id="1331910"/>
    <lineage>
        <taxon>Bacteria</taxon>
        <taxon>Pseudomonadati</taxon>
        <taxon>Planctomycetota</taxon>
        <taxon>Planctomycetia</taxon>
        <taxon>Pirellulales</taxon>
        <taxon>Thermoguttaceae</taxon>
        <taxon>Thermogutta</taxon>
    </lineage>
</organism>
<reference evidence="1 2" key="1">
    <citation type="journal article" name="Front. Microbiol.">
        <title>Sugar Metabolism of the First Thermophilic Planctomycete Thermogutta terrifontis: Comparative Genomic and Transcriptomic Approaches.</title>
        <authorList>
            <person name="Elcheninov A.G."/>
            <person name="Menzel P."/>
            <person name="Gudbergsdottir S.R."/>
            <person name="Slesarev A.I."/>
            <person name="Kadnikov V.V."/>
            <person name="Krogh A."/>
            <person name="Bonch-Osmolovskaya E.A."/>
            <person name="Peng X."/>
            <person name="Kublanov I.V."/>
        </authorList>
    </citation>
    <scope>NUCLEOTIDE SEQUENCE [LARGE SCALE GENOMIC DNA]</scope>
    <source>
        <strain evidence="1 2">R1</strain>
    </source>
</reference>
<protein>
    <submittedName>
        <fullName evidence="1">Uncharacterized protein</fullName>
    </submittedName>
</protein>
<evidence type="ECO:0000313" key="2">
    <source>
        <dbReference type="Proteomes" id="UP000215086"/>
    </source>
</evidence>